<dbReference type="InterPro" id="IPR000014">
    <property type="entry name" value="PAS"/>
</dbReference>
<sequence length="465" mass="51320">KQNVRRFPRAMEATHIAGSEREGSSLEERDKPTRTPFLLNPAGSRYCLPPPEKTRVFLPATNEERYRSVSSVAQTDECIQPAELRELLEKSENPVAYDGFEPSGRMHVAQGLMKMFNVEKMTDAVFTTDAECRLLSANSAALRAMGIEADGAIGRLLCDLSSPADDEGASLCGEACPIRTAAKNQRSVWCGPVRWTVGLRTRRTIPIAWAVAPLAGESGTVTGAVSVVRDVSREEELSRLKSEFISMVSHELRSPLTNIGAAIELMQSGDTDESRRREMLDMVRSEVMRLGRFVEEILDAERLDKGEMPLQLEPVSLLPVVRRVVATFKSQPNGHSFRVTGPRSLPFVLADASKVERVLSNLVDNAVSYSPPRSTITIEMRPQLDSAAVSVIDYGVGIPADRLDRVFDRYYRAHTGDSQAVYGYGLGLYTCKMLIEAQGGQIWVESKEGRGSRFTFTLPLCETTA</sequence>
<dbReference type="FunFam" id="3.30.565.10:FF:000006">
    <property type="entry name" value="Sensor histidine kinase WalK"/>
    <property type="match status" value="1"/>
</dbReference>
<dbReference type="InterPro" id="IPR003594">
    <property type="entry name" value="HATPase_dom"/>
</dbReference>
<dbReference type="Gene3D" id="3.40.50.620">
    <property type="entry name" value="HUPs"/>
    <property type="match status" value="1"/>
</dbReference>
<dbReference type="PANTHER" id="PTHR43711:SF1">
    <property type="entry name" value="HISTIDINE KINASE 1"/>
    <property type="match status" value="1"/>
</dbReference>
<evidence type="ECO:0000256" key="2">
    <source>
        <dbReference type="ARBA" id="ARBA00012438"/>
    </source>
</evidence>
<dbReference type="CDD" id="cd00075">
    <property type="entry name" value="HATPase"/>
    <property type="match status" value="1"/>
</dbReference>
<dbReference type="Gene3D" id="3.30.450.20">
    <property type="entry name" value="PAS domain"/>
    <property type="match status" value="1"/>
</dbReference>
<dbReference type="PROSITE" id="PS50112">
    <property type="entry name" value="PAS"/>
    <property type="match status" value="1"/>
</dbReference>
<keyword evidence="6" id="KW-0902">Two-component regulatory system</keyword>
<organism evidence="11">
    <name type="scientific">marine sediment metagenome</name>
    <dbReference type="NCBI Taxonomy" id="412755"/>
    <lineage>
        <taxon>unclassified sequences</taxon>
        <taxon>metagenomes</taxon>
        <taxon>ecological metagenomes</taxon>
    </lineage>
</organism>
<dbReference type="Pfam" id="PF02518">
    <property type="entry name" value="HATPase_c"/>
    <property type="match status" value="1"/>
</dbReference>
<dbReference type="SUPFAM" id="SSF55785">
    <property type="entry name" value="PYP-like sensor domain (PAS domain)"/>
    <property type="match status" value="1"/>
</dbReference>
<protein>
    <recommendedName>
        <fullName evidence="2">histidine kinase</fullName>
        <ecNumber evidence="2">2.7.13.3</ecNumber>
    </recommendedName>
</protein>
<dbReference type="InterPro" id="IPR003661">
    <property type="entry name" value="HisK_dim/P_dom"/>
</dbReference>
<dbReference type="InterPro" id="IPR005467">
    <property type="entry name" value="His_kinase_dom"/>
</dbReference>
<dbReference type="Pfam" id="PF00989">
    <property type="entry name" value="PAS"/>
    <property type="match status" value="1"/>
</dbReference>
<dbReference type="NCBIfam" id="TIGR00229">
    <property type="entry name" value="sensory_box"/>
    <property type="match status" value="1"/>
</dbReference>
<dbReference type="SMART" id="SM00387">
    <property type="entry name" value="HATPase_c"/>
    <property type="match status" value="1"/>
</dbReference>
<dbReference type="Pfam" id="PF00512">
    <property type="entry name" value="HisKA"/>
    <property type="match status" value="1"/>
</dbReference>
<dbReference type="FunFam" id="1.10.287.130:FF:000001">
    <property type="entry name" value="Two-component sensor histidine kinase"/>
    <property type="match status" value="1"/>
</dbReference>
<proteinExistence type="predicted"/>
<evidence type="ECO:0000259" key="9">
    <source>
        <dbReference type="PROSITE" id="PS50109"/>
    </source>
</evidence>
<dbReference type="EC" id="2.7.13.3" evidence="2"/>
<dbReference type="PRINTS" id="PR00344">
    <property type="entry name" value="BCTRLSENSOR"/>
</dbReference>
<dbReference type="InterPro" id="IPR036890">
    <property type="entry name" value="HATPase_C_sf"/>
</dbReference>
<gene>
    <name evidence="11" type="ORF">LCGC14_2554280</name>
</gene>
<dbReference type="SMART" id="SM00388">
    <property type="entry name" value="HisKA"/>
    <property type="match status" value="1"/>
</dbReference>
<feature type="non-terminal residue" evidence="11">
    <location>
        <position position="1"/>
    </location>
</feature>
<evidence type="ECO:0000259" key="10">
    <source>
        <dbReference type="PROSITE" id="PS50112"/>
    </source>
</evidence>
<dbReference type="GO" id="GO:0000155">
    <property type="term" value="F:phosphorelay sensor kinase activity"/>
    <property type="evidence" value="ECO:0007669"/>
    <property type="project" value="InterPro"/>
</dbReference>
<reference evidence="11" key="1">
    <citation type="journal article" date="2015" name="Nature">
        <title>Complex archaea that bridge the gap between prokaryotes and eukaryotes.</title>
        <authorList>
            <person name="Spang A."/>
            <person name="Saw J.H."/>
            <person name="Jorgensen S.L."/>
            <person name="Zaremba-Niedzwiedzka K."/>
            <person name="Martijn J."/>
            <person name="Lind A.E."/>
            <person name="van Eijk R."/>
            <person name="Schleper C."/>
            <person name="Guy L."/>
            <person name="Ettema T.J."/>
        </authorList>
    </citation>
    <scope>NUCLEOTIDE SEQUENCE</scope>
</reference>
<comment type="caution">
    <text evidence="11">The sequence shown here is derived from an EMBL/GenBank/DDBJ whole genome shotgun (WGS) entry which is preliminary data.</text>
</comment>
<dbReference type="SUPFAM" id="SSF47384">
    <property type="entry name" value="Homodimeric domain of signal transducing histidine kinase"/>
    <property type="match status" value="1"/>
</dbReference>
<evidence type="ECO:0000256" key="7">
    <source>
        <dbReference type="ARBA" id="ARBA00023136"/>
    </source>
</evidence>
<feature type="domain" description="PAS" evidence="10">
    <location>
        <begin position="118"/>
        <end position="167"/>
    </location>
</feature>
<dbReference type="CDD" id="cd00082">
    <property type="entry name" value="HisKA"/>
    <property type="match status" value="1"/>
</dbReference>
<keyword evidence="3" id="KW-0597">Phosphoprotein</keyword>
<dbReference type="Gene3D" id="3.30.565.10">
    <property type="entry name" value="Histidine kinase-like ATPase, C-terminal domain"/>
    <property type="match status" value="1"/>
</dbReference>
<evidence type="ECO:0000256" key="8">
    <source>
        <dbReference type="SAM" id="MobiDB-lite"/>
    </source>
</evidence>
<keyword evidence="4" id="KW-0808">Transferase</keyword>
<dbReference type="InterPro" id="IPR014729">
    <property type="entry name" value="Rossmann-like_a/b/a_fold"/>
</dbReference>
<dbReference type="InterPro" id="IPR036097">
    <property type="entry name" value="HisK_dim/P_sf"/>
</dbReference>
<feature type="compositionally biased region" description="Basic and acidic residues" evidence="8">
    <location>
        <begin position="18"/>
        <end position="33"/>
    </location>
</feature>
<evidence type="ECO:0000313" key="11">
    <source>
        <dbReference type="EMBL" id="KKL10592.1"/>
    </source>
</evidence>
<dbReference type="InterPro" id="IPR050736">
    <property type="entry name" value="Sensor_HK_Regulatory"/>
</dbReference>
<dbReference type="PANTHER" id="PTHR43711">
    <property type="entry name" value="TWO-COMPONENT HISTIDINE KINASE"/>
    <property type="match status" value="1"/>
</dbReference>
<dbReference type="InterPro" id="IPR013767">
    <property type="entry name" value="PAS_fold"/>
</dbReference>
<dbReference type="PROSITE" id="PS50109">
    <property type="entry name" value="HIS_KIN"/>
    <property type="match status" value="1"/>
</dbReference>
<dbReference type="GO" id="GO:0006355">
    <property type="term" value="P:regulation of DNA-templated transcription"/>
    <property type="evidence" value="ECO:0007669"/>
    <property type="project" value="InterPro"/>
</dbReference>
<dbReference type="SUPFAM" id="SSF55874">
    <property type="entry name" value="ATPase domain of HSP90 chaperone/DNA topoisomerase II/histidine kinase"/>
    <property type="match status" value="1"/>
</dbReference>
<evidence type="ECO:0000256" key="3">
    <source>
        <dbReference type="ARBA" id="ARBA00022553"/>
    </source>
</evidence>
<keyword evidence="5" id="KW-0418">Kinase</keyword>
<dbReference type="Gene3D" id="1.10.287.130">
    <property type="match status" value="1"/>
</dbReference>
<dbReference type="InterPro" id="IPR035965">
    <property type="entry name" value="PAS-like_dom_sf"/>
</dbReference>
<feature type="region of interest" description="Disordered" evidence="8">
    <location>
        <begin position="1"/>
        <end position="40"/>
    </location>
</feature>
<dbReference type="InterPro" id="IPR004358">
    <property type="entry name" value="Sig_transdc_His_kin-like_C"/>
</dbReference>
<keyword evidence="7" id="KW-0472">Membrane</keyword>
<dbReference type="CDD" id="cd00130">
    <property type="entry name" value="PAS"/>
    <property type="match status" value="1"/>
</dbReference>
<dbReference type="EMBL" id="LAZR01042001">
    <property type="protein sequence ID" value="KKL10592.1"/>
    <property type="molecule type" value="Genomic_DNA"/>
</dbReference>
<accession>A0A0F9B9V3</accession>
<evidence type="ECO:0000256" key="1">
    <source>
        <dbReference type="ARBA" id="ARBA00000085"/>
    </source>
</evidence>
<comment type="catalytic activity">
    <reaction evidence="1">
        <text>ATP + protein L-histidine = ADP + protein N-phospho-L-histidine.</text>
        <dbReference type="EC" id="2.7.13.3"/>
    </reaction>
</comment>
<dbReference type="AlphaFoldDB" id="A0A0F9B9V3"/>
<evidence type="ECO:0000256" key="6">
    <source>
        <dbReference type="ARBA" id="ARBA00023012"/>
    </source>
</evidence>
<evidence type="ECO:0000256" key="4">
    <source>
        <dbReference type="ARBA" id="ARBA00022679"/>
    </source>
</evidence>
<feature type="domain" description="Histidine kinase" evidence="9">
    <location>
        <begin position="247"/>
        <end position="462"/>
    </location>
</feature>
<evidence type="ECO:0000256" key="5">
    <source>
        <dbReference type="ARBA" id="ARBA00022777"/>
    </source>
</evidence>
<name>A0A0F9B9V3_9ZZZZ</name>